<dbReference type="SUPFAM" id="SSF52317">
    <property type="entry name" value="Class I glutamine amidotransferase-like"/>
    <property type="match status" value="1"/>
</dbReference>
<dbReference type="PANTHER" id="PTHR36447">
    <property type="entry name" value="BETA-GALACTOSIDASE GANA"/>
    <property type="match status" value="1"/>
</dbReference>
<evidence type="ECO:0000256" key="9">
    <source>
        <dbReference type="PIRSR" id="PIRSR001084-1"/>
    </source>
</evidence>
<dbReference type="PANTHER" id="PTHR36447:SF2">
    <property type="entry name" value="BETA-GALACTOSIDASE YESZ"/>
    <property type="match status" value="1"/>
</dbReference>
<feature type="binding site" evidence="10">
    <location>
        <position position="143"/>
    </location>
    <ligand>
        <name>substrate</name>
    </ligand>
</feature>
<evidence type="ECO:0000256" key="1">
    <source>
        <dbReference type="ARBA" id="ARBA00001412"/>
    </source>
</evidence>
<dbReference type="Pfam" id="PF02449">
    <property type="entry name" value="Glyco_hydro_42"/>
    <property type="match status" value="1"/>
</dbReference>
<dbReference type="InterPro" id="IPR029062">
    <property type="entry name" value="Class_I_gatase-like"/>
</dbReference>
<dbReference type="InterPro" id="IPR017853">
    <property type="entry name" value="GH"/>
</dbReference>
<feature type="active site" description="Proton donor" evidence="9">
    <location>
        <position position="144"/>
    </location>
</feature>
<evidence type="ECO:0000313" key="14">
    <source>
        <dbReference type="EMBL" id="OAA29464.1"/>
    </source>
</evidence>
<keyword evidence="7 8" id="KW-0326">Glycosidase</keyword>
<dbReference type="InterPro" id="IPR003476">
    <property type="entry name" value="Glyco_hydro_42"/>
</dbReference>
<dbReference type="GO" id="GO:0004565">
    <property type="term" value="F:beta-galactosidase activity"/>
    <property type="evidence" value="ECO:0007669"/>
    <property type="project" value="UniProtKB-EC"/>
</dbReference>
<comment type="similarity">
    <text evidence="2 8">Belongs to the glycosyl hydrolase 42 family.</text>
</comment>
<sequence>MKKLFGACYYPEHWEPDRIEKDVEIMKTLGFNAVRIGEFAWSFVEPSPGEYDFSLFDRVIETFSKNGIGVIMGTPTATPPAWLVKSHPEILQENESGHKLNFGSRRHYCFNSLVYRKFAREITRKYAERYGKSDTIIAWQIDNEYGCHNSTLCYCDNCAKKFRKWLKDKYHNIEALNKAWGTVFWSQQYRDWEEIDPPRHTIASHNPSLSLDYMRFSSDSAIEFHREMAEEVRKYSSKPITHNLMVNFTEIDYYKLSKELDFVSWDNYIPGDYDYHLQGMNHDLMRSLKNEPFLVMEQQPGRVNWRKVNNYHDPEQLKYWIAQSMAHGAFGSLIFRYRQLPYGAEQYHSALLNYDGSLTPRAIAAKEGFKAFMDEEILIPIKETAIYIDYENFWIDRTDRLNNNFSLLSDSILIAYKALRELGYNVDFVFPEDDISEYKLLFIPSAYYVRDEFLKKLSTFNGKLIVTAMTSSKDEYNNIRSSIPYGLEEILGVKVVDFGGIEQAQDLMLNGKKFKGKFILEVLKILDAETIGDFLYPYEKFPAVTRKGNAIYIASIPEESLLKELLLSIGFEKRINGAEIINFKGTSVLLNPYPEKREIEFGHDKIFLEPFFWKIL</sequence>
<dbReference type="InterPro" id="IPR013738">
    <property type="entry name" value="Beta_galactosidase_Trimer"/>
</dbReference>
<accession>A0A176JZW3</accession>
<feature type="active site" description="Nucleophile" evidence="9">
    <location>
        <position position="297"/>
    </location>
</feature>
<protein>
    <recommendedName>
        <fullName evidence="3 8">Beta-galactosidase</fullName>
        <shortName evidence="8">Beta-gal</shortName>
        <ecNumber evidence="3 8">3.2.1.23</ecNumber>
    </recommendedName>
</protein>
<evidence type="ECO:0000256" key="2">
    <source>
        <dbReference type="ARBA" id="ARBA00005940"/>
    </source>
</evidence>
<evidence type="ECO:0000313" key="15">
    <source>
        <dbReference type="Proteomes" id="UP000077339"/>
    </source>
</evidence>
<dbReference type="OrthoDB" id="9800974at2"/>
<feature type="binding site" evidence="11">
    <location>
        <position position="109"/>
    </location>
    <ligand>
        <name>Zn(2+)</name>
        <dbReference type="ChEBI" id="CHEBI:29105"/>
    </ligand>
</feature>
<name>A0A176JZW3_9BACT</name>
<evidence type="ECO:0000259" key="13">
    <source>
        <dbReference type="Pfam" id="PF08532"/>
    </source>
</evidence>
<feature type="domain" description="Beta-galactosidase trimerisation" evidence="13">
    <location>
        <begin position="383"/>
        <end position="575"/>
    </location>
</feature>
<feature type="binding site" evidence="10">
    <location>
        <position position="105"/>
    </location>
    <ligand>
        <name>substrate</name>
    </ligand>
</feature>
<evidence type="ECO:0000256" key="10">
    <source>
        <dbReference type="PIRSR" id="PIRSR001084-2"/>
    </source>
</evidence>
<dbReference type="SUPFAM" id="SSF51445">
    <property type="entry name" value="(Trans)glycosidases"/>
    <property type="match status" value="1"/>
</dbReference>
<comment type="caution">
    <text evidence="14">The sequence shown here is derived from an EMBL/GenBank/DDBJ whole genome shotgun (WGS) entry which is preliminary data.</text>
</comment>
<dbReference type="AlphaFoldDB" id="A0A176JZW3"/>
<dbReference type="Gene3D" id="3.40.50.880">
    <property type="match status" value="1"/>
</dbReference>
<dbReference type="Pfam" id="PF08532">
    <property type="entry name" value="Glyco_hydro_42M"/>
    <property type="match status" value="1"/>
</dbReference>
<feature type="binding site" evidence="11">
    <location>
        <position position="153"/>
    </location>
    <ligand>
        <name>Zn(2+)</name>
        <dbReference type="ChEBI" id="CHEBI:29105"/>
    </ligand>
</feature>
<reference evidence="14 15" key="1">
    <citation type="submission" date="2014-02" db="EMBL/GenBank/DDBJ databases">
        <title>Kosmotoga genome sequencing.</title>
        <authorList>
            <person name="Pollo S.M."/>
            <person name="Charchuk R."/>
            <person name="Nesbo C.L."/>
        </authorList>
    </citation>
    <scope>NUCLEOTIDE SEQUENCE [LARGE SCALE GENOMIC DNA]</scope>
    <source>
        <strain evidence="14 15">S304</strain>
    </source>
</reference>
<evidence type="ECO:0000256" key="7">
    <source>
        <dbReference type="ARBA" id="ARBA00023295"/>
    </source>
</evidence>
<dbReference type="GO" id="GO:0046872">
    <property type="term" value="F:metal ion binding"/>
    <property type="evidence" value="ECO:0007669"/>
    <property type="project" value="UniProtKB-KW"/>
</dbReference>
<dbReference type="Gene3D" id="3.20.20.80">
    <property type="entry name" value="Glycosidases"/>
    <property type="match status" value="1"/>
</dbReference>
<evidence type="ECO:0000256" key="3">
    <source>
        <dbReference type="ARBA" id="ARBA00012756"/>
    </source>
</evidence>
<dbReference type="EC" id="3.2.1.23" evidence="3 8"/>
<dbReference type="RefSeq" id="WP_068348144.1">
    <property type="nucleotide sequence ID" value="NZ_JFHK01000018.1"/>
</dbReference>
<keyword evidence="5 8" id="KW-0378">Hydrolase</keyword>
<evidence type="ECO:0000256" key="6">
    <source>
        <dbReference type="ARBA" id="ARBA00022833"/>
    </source>
</evidence>
<evidence type="ECO:0000256" key="4">
    <source>
        <dbReference type="ARBA" id="ARBA00022723"/>
    </source>
</evidence>
<dbReference type="Proteomes" id="UP000077339">
    <property type="component" value="Unassembled WGS sequence"/>
</dbReference>
<keyword evidence="6 11" id="KW-0862">Zinc</keyword>
<comment type="catalytic activity">
    <reaction evidence="1 8">
        <text>Hydrolysis of terminal non-reducing beta-D-galactose residues in beta-D-galactosides.</text>
        <dbReference type="EC" id="3.2.1.23"/>
    </reaction>
</comment>
<gene>
    <name evidence="14" type="ORF">AT15_01975</name>
</gene>
<keyword evidence="4 11" id="KW-0479">Metal-binding</keyword>
<evidence type="ECO:0000256" key="8">
    <source>
        <dbReference type="PIRNR" id="PIRNR001084"/>
    </source>
</evidence>
<dbReference type="CDD" id="cd03143">
    <property type="entry name" value="A4_beta-galactosidase_middle_domain"/>
    <property type="match status" value="1"/>
</dbReference>
<dbReference type="GO" id="GO:0009341">
    <property type="term" value="C:beta-galactosidase complex"/>
    <property type="evidence" value="ECO:0007669"/>
    <property type="project" value="InterPro"/>
</dbReference>
<proteinExistence type="inferred from homology"/>
<feature type="binding site" evidence="11">
    <location>
        <position position="158"/>
    </location>
    <ligand>
        <name>Zn(2+)</name>
        <dbReference type="ChEBI" id="CHEBI:29105"/>
    </ligand>
</feature>
<evidence type="ECO:0000259" key="12">
    <source>
        <dbReference type="Pfam" id="PF02449"/>
    </source>
</evidence>
<dbReference type="STRING" id="1453497.AT15_01975"/>
<feature type="domain" description="Glycoside hydrolase family 42 N-terminal" evidence="12">
    <location>
        <begin position="8"/>
        <end position="357"/>
    </location>
</feature>
<organism evidence="14 15">
    <name type="scientific">Kosmotoga arenicorallina S304</name>
    <dbReference type="NCBI Taxonomy" id="1453497"/>
    <lineage>
        <taxon>Bacteria</taxon>
        <taxon>Thermotogati</taxon>
        <taxon>Thermotogota</taxon>
        <taxon>Thermotogae</taxon>
        <taxon>Kosmotogales</taxon>
        <taxon>Kosmotogaceae</taxon>
        <taxon>Kosmotoga</taxon>
    </lineage>
</organism>
<feature type="binding site" evidence="10">
    <location>
        <position position="305"/>
    </location>
    <ligand>
        <name>substrate</name>
    </ligand>
</feature>
<dbReference type="GO" id="GO:0005975">
    <property type="term" value="P:carbohydrate metabolic process"/>
    <property type="evidence" value="ECO:0007669"/>
    <property type="project" value="InterPro"/>
</dbReference>
<dbReference type="PATRIC" id="fig|1453497.3.peg.393"/>
<evidence type="ECO:0000256" key="5">
    <source>
        <dbReference type="ARBA" id="ARBA00022801"/>
    </source>
</evidence>
<keyword evidence="15" id="KW-1185">Reference proteome</keyword>
<dbReference type="InterPro" id="IPR013529">
    <property type="entry name" value="Glyco_hydro_42_N"/>
</dbReference>
<feature type="binding site" evidence="11">
    <location>
        <position position="155"/>
    </location>
    <ligand>
        <name>Zn(2+)</name>
        <dbReference type="ChEBI" id="CHEBI:29105"/>
    </ligand>
</feature>
<dbReference type="EMBL" id="JFHK01000018">
    <property type="protein sequence ID" value="OAA29464.1"/>
    <property type="molecule type" value="Genomic_DNA"/>
</dbReference>
<evidence type="ECO:0000256" key="11">
    <source>
        <dbReference type="PIRSR" id="PIRSR001084-3"/>
    </source>
</evidence>
<dbReference type="PIRSF" id="PIRSF001084">
    <property type="entry name" value="B-galactosidase"/>
    <property type="match status" value="1"/>
</dbReference>